<dbReference type="InterPro" id="IPR000210">
    <property type="entry name" value="BTB/POZ_dom"/>
</dbReference>
<dbReference type="Pfam" id="PF07707">
    <property type="entry name" value="BACK"/>
    <property type="match status" value="1"/>
</dbReference>
<evidence type="ECO:0000256" key="3">
    <source>
        <dbReference type="ARBA" id="ARBA00022490"/>
    </source>
</evidence>
<dbReference type="InterPro" id="IPR017096">
    <property type="entry name" value="BTB-kelch_protein"/>
</dbReference>
<dbReference type="OMA" id="EVPAHKN"/>
<comment type="caution">
    <text evidence="8">The sequence shown here is derived from an EMBL/GenBank/DDBJ whole genome shotgun (WGS) entry which is preliminary data.</text>
</comment>
<dbReference type="SMART" id="SM00612">
    <property type="entry name" value="Kelch"/>
    <property type="match status" value="6"/>
</dbReference>
<dbReference type="Proteomes" id="UP000245119">
    <property type="component" value="Linkage Group LG1"/>
</dbReference>
<dbReference type="PRINTS" id="PR00501">
    <property type="entry name" value="KELCHREPEAT"/>
</dbReference>
<dbReference type="FunFam" id="3.30.710.10:FF:000001">
    <property type="entry name" value="Kelch-like family member 20"/>
    <property type="match status" value="1"/>
</dbReference>
<evidence type="ECO:0000256" key="6">
    <source>
        <dbReference type="ARBA" id="ARBA00023212"/>
    </source>
</evidence>
<dbReference type="PROSITE" id="PS50097">
    <property type="entry name" value="BTB"/>
    <property type="match status" value="1"/>
</dbReference>
<dbReference type="FunFam" id="2.120.10.80:FF:000002">
    <property type="entry name" value="Kelch-like family member 2"/>
    <property type="match status" value="1"/>
</dbReference>
<dbReference type="EMBL" id="PZQS01000001">
    <property type="protein sequence ID" value="PVD38181.1"/>
    <property type="molecule type" value="Genomic_DNA"/>
</dbReference>
<dbReference type="STRING" id="400727.A0A2T7PXM3"/>
<dbReference type="OrthoDB" id="45365at2759"/>
<name>A0A2T7PXM3_POMCA</name>
<keyword evidence="3" id="KW-0963">Cytoplasm</keyword>
<evidence type="ECO:0000256" key="4">
    <source>
        <dbReference type="ARBA" id="ARBA00022737"/>
    </source>
</evidence>
<dbReference type="Pfam" id="PF00651">
    <property type="entry name" value="BTB"/>
    <property type="match status" value="1"/>
</dbReference>
<dbReference type="InterPro" id="IPR011333">
    <property type="entry name" value="SKP1/BTB/POZ_sf"/>
</dbReference>
<dbReference type="CDD" id="cd18445">
    <property type="entry name" value="BACK_KLHL2_like"/>
    <property type="match status" value="1"/>
</dbReference>
<dbReference type="PIRSF" id="PIRSF037037">
    <property type="entry name" value="Kelch-like_protein_gigaxonin"/>
    <property type="match status" value="1"/>
</dbReference>
<dbReference type="Pfam" id="PF01344">
    <property type="entry name" value="Kelch_1"/>
    <property type="match status" value="6"/>
</dbReference>
<dbReference type="AlphaFoldDB" id="A0A2T7PXM3"/>
<evidence type="ECO:0000313" key="8">
    <source>
        <dbReference type="EMBL" id="PVD38181.1"/>
    </source>
</evidence>
<accession>A0A2T7PXM3</accession>
<evidence type="ECO:0000256" key="2">
    <source>
        <dbReference type="ARBA" id="ARBA00022441"/>
    </source>
</evidence>
<dbReference type="SUPFAM" id="SSF117281">
    <property type="entry name" value="Kelch motif"/>
    <property type="match status" value="1"/>
</dbReference>
<dbReference type="SMART" id="SM00875">
    <property type="entry name" value="BACK"/>
    <property type="match status" value="1"/>
</dbReference>
<keyword evidence="5" id="KW-0009">Actin-binding</keyword>
<dbReference type="Gene3D" id="3.30.710.10">
    <property type="entry name" value="Potassium Channel Kv1.1, Chain A"/>
    <property type="match status" value="1"/>
</dbReference>
<gene>
    <name evidence="8" type="ORF">C0Q70_00792</name>
</gene>
<evidence type="ECO:0000256" key="1">
    <source>
        <dbReference type="ARBA" id="ARBA00004245"/>
    </source>
</evidence>
<evidence type="ECO:0000259" key="7">
    <source>
        <dbReference type="PROSITE" id="PS50097"/>
    </source>
</evidence>
<sequence>MDTVRPKIATGREHPAYKHPQHAQKAFELLNQMRKSGLLCDVTLVAGDVEILAHKNVLSACSQYFYAMFTGEMAESKSDCITLQAIDPKALLLLVDFIYTSEIYVTEENVQTLLPAANLLQITEVHDACCEFLTTQLHPSNCLGICDFADIHACNDLLHHAQTYIEQHFTELVHYDEFLSLNAERVAKLISSDRLTVSAEEQVYEAVMSWVNHDLHRRQEHLERLLEHVRLPLMAQDYIVQRVEEEPLIKGNSRCKDFLIEAMKYHLLKVEQKILFKTPRTQPRNPIGLPKVLLVVGGQAPKAIRSVECYDFSEDKWHQLADMPSRRCRCGLAVLNGLVYAVGGFNGSLRVRSIDVYDPANDTWNSCPSMEARRSTLGVAVLNGHIYAVGGFDGATGLDSAEYFDPRTGEWKTISCMSVRRSSVGVGVVGNLLYAVGGYDGASRQCLSSVECYNPLNDLWMMVADMSCRRSGAGVGVVNGLLYAVGGHDGPLVRKSVEVYNPDTNCWSQVADMHTCRRNAGVVATGGYLYVVGGDDGSSNLGSVEMFDPQSNTWTLLNSSMMTKRSYAGVAIIEKPTL</sequence>
<comment type="subcellular location">
    <subcellularLocation>
        <location evidence="1">Cytoplasm</location>
        <location evidence="1">Cytoskeleton</location>
    </subcellularLocation>
</comment>
<keyword evidence="4" id="KW-0677">Repeat</keyword>
<reference evidence="8 9" key="1">
    <citation type="submission" date="2018-04" db="EMBL/GenBank/DDBJ databases">
        <title>The genome of golden apple snail Pomacea canaliculata provides insight into stress tolerance and invasive adaptation.</title>
        <authorList>
            <person name="Liu C."/>
            <person name="Liu B."/>
            <person name="Ren Y."/>
            <person name="Zhang Y."/>
            <person name="Wang H."/>
            <person name="Li S."/>
            <person name="Jiang F."/>
            <person name="Yin L."/>
            <person name="Zhang G."/>
            <person name="Qian W."/>
            <person name="Fan W."/>
        </authorList>
    </citation>
    <scope>NUCLEOTIDE SEQUENCE [LARGE SCALE GENOMIC DNA]</scope>
    <source>
        <strain evidence="8">SZHN2017</strain>
        <tissue evidence="8">Muscle</tissue>
    </source>
</reference>
<organism evidence="8 9">
    <name type="scientific">Pomacea canaliculata</name>
    <name type="common">Golden apple snail</name>
    <dbReference type="NCBI Taxonomy" id="400727"/>
    <lineage>
        <taxon>Eukaryota</taxon>
        <taxon>Metazoa</taxon>
        <taxon>Spiralia</taxon>
        <taxon>Lophotrochozoa</taxon>
        <taxon>Mollusca</taxon>
        <taxon>Gastropoda</taxon>
        <taxon>Caenogastropoda</taxon>
        <taxon>Architaenioglossa</taxon>
        <taxon>Ampullarioidea</taxon>
        <taxon>Ampullariidae</taxon>
        <taxon>Pomacea</taxon>
    </lineage>
</organism>
<evidence type="ECO:0000256" key="5">
    <source>
        <dbReference type="ARBA" id="ARBA00023203"/>
    </source>
</evidence>
<keyword evidence="6" id="KW-0206">Cytoskeleton</keyword>
<dbReference type="GO" id="GO:0003779">
    <property type="term" value="F:actin binding"/>
    <property type="evidence" value="ECO:0007669"/>
    <property type="project" value="UniProtKB-KW"/>
</dbReference>
<dbReference type="SMART" id="SM00225">
    <property type="entry name" value="BTB"/>
    <property type="match status" value="1"/>
</dbReference>
<dbReference type="Gene3D" id="2.120.10.80">
    <property type="entry name" value="Kelch-type beta propeller"/>
    <property type="match status" value="1"/>
</dbReference>
<dbReference type="SUPFAM" id="SSF54695">
    <property type="entry name" value="POZ domain"/>
    <property type="match status" value="1"/>
</dbReference>
<dbReference type="Gene3D" id="1.25.40.420">
    <property type="match status" value="1"/>
</dbReference>
<keyword evidence="2" id="KW-0880">Kelch repeat</keyword>
<feature type="domain" description="BTB" evidence="7">
    <location>
        <begin position="40"/>
        <end position="107"/>
    </location>
</feature>
<proteinExistence type="predicted"/>
<keyword evidence="9" id="KW-1185">Reference proteome</keyword>
<dbReference type="PANTHER" id="PTHR24412">
    <property type="entry name" value="KELCH PROTEIN"/>
    <property type="match status" value="1"/>
</dbReference>
<dbReference type="InterPro" id="IPR011705">
    <property type="entry name" value="BACK"/>
</dbReference>
<evidence type="ECO:0000313" key="9">
    <source>
        <dbReference type="Proteomes" id="UP000245119"/>
    </source>
</evidence>
<dbReference type="InterPro" id="IPR015915">
    <property type="entry name" value="Kelch-typ_b-propeller"/>
</dbReference>
<dbReference type="PANTHER" id="PTHR24412:SF466">
    <property type="entry name" value="RING CANAL KELCH PROTEIN"/>
    <property type="match status" value="1"/>
</dbReference>
<dbReference type="FunFam" id="1.25.40.420:FF:000001">
    <property type="entry name" value="Kelch-like family member 12"/>
    <property type="match status" value="1"/>
</dbReference>
<protein>
    <recommendedName>
        <fullName evidence="7">BTB domain-containing protein</fullName>
    </recommendedName>
</protein>
<dbReference type="GO" id="GO:0005856">
    <property type="term" value="C:cytoskeleton"/>
    <property type="evidence" value="ECO:0007669"/>
    <property type="project" value="UniProtKB-SubCell"/>
</dbReference>
<dbReference type="InterPro" id="IPR006652">
    <property type="entry name" value="Kelch_1"/>
</dbReference>